<evidence type="ECO:0000256" key="2">
    <source>
        <dbReference type="ARBA" id="ARBA00009012"/>
    </source>
</evidence>
<feature type="transmembrane region" description="Helical" evidence="6">
    <location>
        <begin position="100"/>
        <end position="124"/>
    </location>
</feature>
<accession>A0A7S3XFD5</accession>
<feature type="transmembrane region" description="Helical" evidence="6">
    <location>
        <begin position="69"/>
        <end position="88"/>
    </location>
</feature>
<evidence type="ECO:0008006" key="8">
    <source>
        <dbReference type="Google" id="ProtNLM"/>
    </source>
</evidence>
<name>A0A7S3XFD5_9CHLO</name>
<evidence type="ECO:0000256" key="6">
    <source>
        <dbReference type="SAM" id="Phobius"/>
    </source>
</evidence>
<dbReference type="PANTHER" id="PTHR13353:SF5">
    <property type="entry name" value="TRANSMEMBRANE PROTEIN 19"/>
    <property type="match status" value="1"/>
</dbReference>
<dbReference type="AlphaFoldDB" id="A0A7S3XFD5"/>
<evidence type="ECO:0000256" key="4">
    <source>
        <dbReference type="ARBA" id="ARBA00022989"/>
    </source>
</evidence>
<comment type="similarity">
    <text evidence="2">Belongs to the TMEM19 family.</text>
</comment>
<dbReference type="GO" id="GO:0009706">
    <property type="term" value="C:chloroplast inner membrane"/>
    <property type="evidence" value="ECO:0007669"/>
    <property type="project" value="TreeGrafter"/>
</dbReference>
<comment type="subcellular location">
    <subcellularLocation>
        <location evidence="1">Membrane</location>
        <topology evidence="1">Multi-pass membrane protein</topology>
    </subcellularLocation>
</comment>
<feature type="transmembrane region" description="Helical" evidence="6">
    <location>
        <begin position="154"/>
        <end position="171"/>
    </location>
</feature>
<gene>
    <name evidence="7" type="ORF">PSAL00342_LOCUS6990</name>
</gene>
<evidence type="ECO:0000256" key="1">
    <source>
        <dbReference type="ARBA" id="ARBA00004141"/>
    </source>
</evidence>
<dbReference type="EMBL" id="HBIS01008179">
    <property type="protein sequence ID" value="CAE0613091.1"/>
    <property type="molecule type" value="Transcribed_RNA"/>
</dbReference>
<dbReference type="InterPro" id="IPR002794">
    <property type="entry name" value="DUF92_TMEM19"/>
</dbReference>
<keyword evidence="5 6" id="KW-0472">Membrane</keyword>
<protein>
    <recommendedName>
        <fullName evidence="8">DUF92 domain-containing protein</fullName>
    </recommendedName>
</protein>
<reference evidence="7" key="1">
    <citation type="submission" date="2021-01" db="EMBL/GenBank/DDBJ databases">
        <authorList>
            <person name="Corre E."/>
            <person name="Pelletier E."/>
            <person name="Niang G."/>
            <person name="Scheremetjew M."/>
            <person name="Finn R."/>
            <person name="Kale V."/>
            <person name="Holt S."/>
            <person name="Cochrane G."/>
            <person name="Meng A."/>
            <person name="Brown T."/>
            <person name="Cohen L."/>
        </authorList>
    </citation>
    <scope>NUCLEOTIDE SEQUENCE</scope>
    <source>
        <strain evidence="7">CCMP1897</strain>
    </source>
</reference>
<evidence type="ECO:0000256" key="5">
    <source>
        <dbReference type="ARBA" id="ARBA00023136"/>
    </source>
</evidence>
<keyword evidence="3 6" id="KW-0812">Transmembrane</keyword>
<evidence type="ECO:0000313" key="7">
    <source>
        <dbReference type="EMBL" id="CAE0613091.1"/>
    </source>
</evidence>
<evidence type="ECO:0000256" key="3">
    <source>
        <dbReference type="ARBA" id="ARBA00022692"/>
    </source>
</evidence>
<sequence>MARNALRVKSTLQEVRRGGKKAKDKVGRRTRNGIAQPNRTKTYRRTVRCLATLEVDTVRNLLVSDAPGVLFGALANSLVFAAGIKILLRGLTPAGVASSWLLGTLVFGAFGWKGYSIVCLYFVFGSAVTKLKIKQKELEGIAEARSGRRAPSSVWGSGIAAILCSVVALAYPSTSGVMRLGYVTSIASKLADTTSSEVGKAFGKTTFLSTTLKKVPRGTDGAISLEGTLGGVAAATCIGAIASAQGQLRGEDALICGLCAGVANWLESIIGATVQDQYGWLTNDVVNMIQISIAAATSIGIKSMFA</sequence>
<proteinExistence type="inferred from homology"/>
<dbReference type="PANTHER" id="PTHR13353">
    <property type="entry name" value="TRANSMEMBRANE PROTEIN 19"/>
    <property type="match status" value="1"/>
</dbReference>
<keyword evidence="4 6" id="KW-1133">Transmembrane helix</keyword>
<dbReference type="Pfam" id="PF01940">
    <property type="entry name" value="DUF92"/>
    <property type="match status" value="1"/>
</dbReference>
<organism evidence="7">
    <name type="scientific">Picocystis salinarum</name>
    <dbReference type="NCBI Taxonomy" id="88271"/>
    <lineage>
        <taxon>Eukaryota</taxon>
        <taxon>Viridiplantae</taxon>
        <taxon>Chlorophyta</taxon>
        <taxon>Picocystophyceae</taxon>
        <taxon>Picocystales</taxon>
        <taxon>Picocystaceae</taxon>
        <taxon>Picocystis</taxon>
    </lineage>
</organism>